<reference evidence="2 3" key="1">
    <citation type="submission" date="2023-05" db="EMBL/GenBank/DDBJ databases">
        <title>Sequencing and Assembly of Streptomyces sp. NP73.</title>
        <authorList>
            <person name="Konwar A.N."/>
            <person name="Saikia K."/>
            <person name="Thakur D."/>
        </authorList>
    </citation>
    <scope>NUCLEOTIDE SEQUENCE [LARGE SCALE GENOMIC DNA]</scope>
    <source>
        <strain evidence="2 3">NP73</strain>
    </source>
</reference>
<feature type="compositionally biased region" description="Basic and acidic residues" evidence="1">
    <location>
        <begin position="1"/>
        <end position="16"/>
    </location>
</feature>
<protein>
    <submittedName>
        <fullName evidence="2">Uncharacterized protein</fullName>
    </submittedName>
</protein>
<sequence>MQEVADRPVDQGRVHTDAGAGGVKWSQDVAKRKAASAAQLERMRTSLGKGAKVDFGVDVNRGSHGPVWRTTDGGALVACTAVSKVYTDVGPGRSTTFSSSGWAGTAGVPWASSTQRIMGLTVLKVSAGAAGEVSVAAESNLPYSFDGTKYTG</sequence>
<name>A0ABT7GXF4_9ACTN</name>
<evidence type="ECO:0000313" key="3">
    <source>
        <dbReference type="Proteomes" id="UP001223390"/>
    </source>
</evidence>
<feature type="region of interest" description="Disordered" evidence="1">
    <location>
        <begin position="1"/>
        <end position="26"/>
    </location>
</feature>
<comment type="caution">
    <text evidence="2">The sequence shown here is derived from an EMBL/GenBank/DDBJ whole genome shotgun (WGS) entry which is preliminary data.</text>
</comment>
<accession>A0ABT7GXF4</accession>
<evidence type="ECO:0000256" key="1">
    <source>
        <dbReference type="SAM" id="MobiDB-lite"/>
    </source>
</evidence>
<keyword evidence="3" id="KW-1185">Reference proteome</keyword>
<dbReference type="RefSeq" id="WP_285343326.1">
    <property type="nucleotide sequence ID" value="NZ_JASITI010000021.1"/>
</dbReference>
<evidence type="ECO:0000313" key="2">
    <source>
        <dbReference type="EMBL" id="MDK9497584.1"/>
    </source>
</evidence>
<dbReference type="Proteomes" id="UP001223390">
    <property type="component" value="Unassembled WGS sequence"/>
</dbReference>
<dbReference type="EMBL" id="JASITI010000021">
    <property type="protein sequence ID" value="MDK9497584.1"/>
    <property type="molecule type" value="Genomic_DNA"/>
</dbReference>
<gene>
    <name evidence="2" type="ORF">QEZ40_002525</name>
</gene>
<proteinExistence type="predicted"/>
<organism evidence="2 3">
    <name type="scientific">Streptomyces katrae</name>
    <dbReference type="NCBI Taxonomy" id="68223"/>
    <lineage>
        <taxon>Bacteria</taxon>
        <taxon>Bacillati</taxon>
        <taxon>Actinomycetota</taxon>
        <taxon>Actinomycetes</taxon>
        <taxon>Kitasatosporales</taxon>
        <taxon>Streptomycetaceae</taxon>
        <taxon>Streptomyces</taxon>
    </lineage>
</organism>